<dbReference type="InterPro" id="IPR053137">
    <property type="entry name" value="NLR-like"/>
</dbReference>
<accession>A0A8H4XBL0</accession>
<evidence type="ECO:0000313" key="5">
    <source>
        <dbReference type="EMBL" id="KAF4969002.1"/>
    </source>
</evidence>
<evidence type="ECO:0000313" key="6">
    <source>
        <dbReference type="Proteomes" id="UP000622797"/>
    </source>
</evidence>
<dbReference type="GO" id="GO:0009116">
    <property type="term" value="P:nucleoside metabolic process"/>
    <property type="evidence" value="ECO:0007669"/>
    <property type="project" value="InterPro"/>
</dbReference>
<gene>
    <name evidence="5" type="ORF">FSARC_3656</name>
</gene>
<dbReference type="InterPro" id="IPR002182">
    <property type="entry name" value="NB-ARC"/>
</dbReference>
<dbReference type="PANTHER" id="PTHR46082">
    <property type="entry name" value="ATP/GTP-BINDING PROTEIN-RELATED"/>
    <property type="match status" value="1"/>
</dbReference>
<comment type="caution">
    <text evidence="5">The sequence shown here is derived from an EMBL/GenBank/DDBJ whole genome shotgun (WGS) entry which is preliminary data.</text>
</comment>
<dbReference type="Pfam" id="PF13374">
    <property type="entry name" value="TPR_10"/>
    <property type="match status" value="1"/>
</dbReference>
<evidence type="ECO:0000259" key="2">
    <source>
        <dbReference type="Pfam" id="PF00931"/>
    </source>
</evidence>
<dbReference type="EMBL" id="JABEXW010000177">
    <property type="protein sequence ID" value="KAF4969002.1"/>
    <property type="molecule type" value="Genomic_DNA"/>
</dbReference>
<dbReference type="Proteomes" id="UP000622797">
    <property type="component" value="Unassembled WGS sequence"/>
</dbReference>
<dbReference type="Gene3D" id="3.40.50.300">
    <property type="entry name" value="P-loop containing nucleotide triphosphate hydrolases"/>
    <property type="match status" value="1"/>
</dbReference>
<dbReference type="PANTHER" id="PTHR46082:SF6">
    <property type="entry name" value="AAA+ ATPASE DOMAIN-CONTAINING PROTEIN-RELATED"/>
    <property type="match status" value="1"/>
</dbReference>
<reference evidence="5" key="2">
    <citation type="submission" date="2020-05" db="EMBL/GenBank/DDBJ databases">
        <authorList>
            <person name="Kim H.-S."/>
            <person name="Proctor R.H."/>
            <person name="Brown D.W."/>
        </authorList>
    </citation>
    <scope>NUCLEOTIDE SEQUENCE</scope>
    <source>
        <strain evidence="5">NRRL 20472</strain>
    </source>
</reference>
<dbReference type="Gene3D" id="3.40.50.1580">
    <property type="entry name" value="Nucleoside phosphorylase domain"/>
    <property type="match status" value="1"/>
</dbReference>
<dbReference type="InterPro" id="IPR011990">
    <property type="entry name" value="TPR-like_helical_dom_sf"/>
</dbReference>
<dbReference type="InterPro" id="IPR000845">
    <property type="entry name" value="Nucleoside_phosphorylase_d"/>
</dbReference>
<evidence type="ECO:0008006" key="7">
    <source>
        <dbReference type="Google" id="ProtNLM"/>
    </source>
</evidence>
<dbReference type="OrthoDB" id="1658288at2759"/>
<reference evidence="5" key="1">
    <citation type="journal article" date="2020" name="BMC Genomics">
        <title>Correction to: Identification and distribution of gene clusters required for synthesis of sphingolipid metabolism inhibitors in diverse species of the filamentous fungus Fusarium.</title>
        <authorList>
            <person name="Kim H.S."/>
            <person name="Lohmar J.M."/>
            <person name="Busman M."/>
            <person name="Brown D.W."/>
            <person name="Naumann T.A."/>
            <person name="Divon H.H."/>
            <person name="Lysoe E."/>
            <person name="Uhlig S."/>
            <person name="Proctor R.H."/>
        </authorList>
    </citation>
    <scope>NUCLEOTIDE SEQUENCE</scope>
    <source>
        <strain evidence="5">NRRL 20472</strain>
    </source>
</reference>
<dbReference type="AlphaFoldDB" id="A0A8H4XBL0"/>
<dbReference type="GO" id="GO:0003824">
    <property type="term" value="F:catalytic activity"/>
    <property type="evidence" value="ECO:0007669"/>
    <property type="project" value="InterPro"/>
</dbReference>
<sequence length="1002" mass="112799">MPDHDKVRLNKPASRADFQLALICTLALEADAIEALFDHQWDCDTYSKTPGDPNAYSAGRIGDHDVVLAYMPGTGKANAAALATNCCFSFPNINMAIIFGICGVVPFLPGTRDEIILGDVVVSQGMVQYYLGRDLPDHFEYEHMLEESTGEPNNKIRALLAKLRAQKALEAGMKHYLDVLQNQPTLAAHYPSSQNDKLYKASYKHIDKGRTCQECGCNGELVPRKRLEEEEPRPKVHFGRTASSDKAVKSGEERDGIARELGVIAFETGASGWLDNFPCLVIKGACDYADGHQSKTAQRYAAATAASCTKAFLRHWTVSVNTDVVREWVPRFLVPFPVNESFVGRQSILQTLRQQLQPEKPQAVAALFGLSGIGKTQIALSYAYRTRAEHPNLSVFWVYASSANRIRQSYSSIAQACQIPGHDDPNTDILALVKQWLQVEHQKPWLMIVDGADDVGLFCDDEKIRKYLPACRQGMLLVTTTSHEVAIRVTKGQHFFEVDRFTDDEARSLLTPNFKGPLFEPSNLTNLASRLEYNPLALVQAAAFIHENKMPSSLYLALFLEHRRTGRIKLVDEDFETFEKSPETLQTVAEVWMLSFLHVKNTLAGELLSLMSVLDCHSIHESLLDDYMERKHKTRWPLQRIRAIDVLKNFSLVSVARDNSITVHRLVQVFIRRWLIQENKMVSYTRAALTTIWNMYYSQPSLPTWCSTTFLSHTVSVLQLQSMVAKVNYGELKARFLSRMTTRHLMDLGLGEAESFSLQNITVPQAWLEYEDETPLTSTKRLNKAYVSRESWQEMSAAYETTLTLVKSWLGDEHLEALNLMLKLGVAYLGQGSIEDAQNLFSQVCNTSLMVFGENSSTLLDSLRHQAATRNLQNQLPAAADFLEKAMVISWKVYGKVSLGTAVFQYELATVKFDLGLYEEAVALMGECINTLKVVLGPEDPVTARPAHRLEIWEEQLGGGWEISQETRNVLRSYHLLPSGMKSAEADLERLRERKRNSRNSH</sequence>
<dbReference type="InterPro" id="IPR035994">
    <property type="entry name" value="Nucleoside_phosphorylase_sf"/>
</dbReference>
<dbReference type="SUPFAM" id="SSF52540">
    <property type="entry name" value="P-loop containing nucleoside triphosphate hydrolases"/>
    <property type="match status" value="1"/>
</dbReference>
<dbReference type="Pfam" id="PF01048">
    <property type="entry name" value="PNP_UDP_1"/>
    <property type="match status" value="1"/>
</dbReference>
<evidence type="ECO:0000259" key="3">
    <source>
        <dbReference type="Pfam" id="PF01048"/>
    </source>
</evidence>
<dbReference type="SUPFAM" id="SSF53167">
    <property type="entry name" value="Purine and uridine phosphorylases"/>
    <property type="match status" value="1"/>
</dbReference>
<proteinExistence type="predicted"/>
<feature type="domain" description="NB-ARC" evidence="2">
    <location>
        <begin position="349"/>
        <end position="510"/>
    </location>
</feature>
<organism evidence="5 6">
    <name type="scientific">Fusarium sarcochroum</name>
    <dbReference type="NCBI Taxonomy" id="1208366"/>
    <lineage>
        <taxon>Eukaryota</taxon>
        <taxon>Fungi</taxon>
        <taxon>Dikarya</taxon>
        <taxon>Ascomycota</taxon>
        <taxon>Pezizomycotina</taxon>
        <taxon>Sordariomycetes</taxon>
        <taxon>Hypocreomycetidae</taxon>
        <taxon>Hypocreales</taxon>
        <taxon>Nectriaceae</taxon>
        <taxon>Fusarium</taxon>
        <taxon>Fusarium lateritium species complex</taxon>
    </lineage>
</organism>
<feature type="domain" description="Nucleoside phosphorylase" evidence="3">
    <location>
        <begin position="22"/>
        <end position="307"/>
    </location>
</feature>
<dbReference type="SUPFAM" id="SSF48452">
    <property type="entry name" value="TPR-like"/>
    <property type="match status" value="1"/>
</dbReference>
<dbReference type="Gene3D" id="1.25.40.10">
    <property type="entry name" value="Tetratricopeptide repeat domain"/>
    <property type="match status" value="1"/>
</dbReference>
<name>A0A8H4XBL0_9HYPO</name>
<protein>
    <recommendedName>
        <fullName evidence="7">Nucleoside phosphorylase domain-containing protein</fullName>
    </recommendedName>
</protein>
<evidence type="ECO:0000259" key="4">
    <source>
        <dbReference type="Pfam" id="PF25000"/>
    </source>
</evidence>
<dbReference type="InterPro" id="IPR027417">
    <property type="entry name" value="P-loop_NTPase"/>
</dbReference>
<feature type="domain" description="DUF7779" evidence="4">
    <location>
        <begin position="604"/>
        <end position="677"/>
    </location>
</feature>
<keyword evidence="6" id="KW-1185">Reference proteome</keyword>
<dbReference type="Pfam" id="PF25000">
    <property type="entry name" value="DUF7779"/>
    <property type="match status" value="1"/>
</dbReference>
<feature type="region of interest" description="Disordered" evidence="1">
    <location>
        <begin position="230"/>
        <end position="253"/>
    </location>
</feature>
<evidence type="ECO:0000256" key="1">
    <source>
        <dbReference type="SAM" id="MobiDB-lite"/>
    </source>
</evidence>
<dbReference type="InterPro" id="IPR056681">
    <property type="entry name" value="DUF7779"/>
</dbReference>
<dbReference type="Pfam" id="PF00931">
    <property type="entry name" value="NB-ARC"/>
    <property type="match status" value="1"/>
</dbReference>
<dbReference type="GO" id="GO:0043531">
    <property type="term" value="F:ADP binding"/>
    <property type="evidence" value="ECO:0007669"/>
    <property type="project" value="InterPro"/>
</dbReference>